<evidence type="ECO:0008006" key="5">
    <source>
        <dbReference type="Google" id="ProtNLM"/>
    </source>
</evidence>
<name>A0A1I4IHB1_9RHOB</name>
<dbReference type="STRING" id="254406.SAMN04488042_101608"/>
<evidence type="ECO:0000313" key="4">
    <source>
        <dbReference type="Proteomes" id="UP000199144"/>
    </source>
</evidence>
<keyword evidence="2" id="KW-0472">Membrane</keyword>
<keyword evidence="4" id="KW-1185">Reference proteome</keyword>
<keyword evidence="2" id="KW-1133">Transmembrane helix</keyword>
<dbReference type="OrthoDB" id="5525128at2"/>
<evidence type="ECO:0000256" key="2">
    <source>
        <dbReference type="SAM" id="Phobius"/>
    </source>
</evidence>
<protein>
    <recommendedName>
        <fullName evidence="5">Flp pilus assembly protein, pilin Flp</fullName>
    </recommendedName>
</protein>
<proteinExistence type="predicted"/>
<dbReference type="AlphaFoldDB" id="A0A1I4IHB1"/>
<evidence type="ECO:0000256" key="1">
    <source>
        <dbReference type="SAM" id="MobiDB-lite"/>
    </source>
</evidence>
<feature type="region of interest" description="Disordered" evidence="1">
    <location>
        <begin position="40"/>
        <end position="59"/>
    </location>
</feature>
<dbReference type="Proteomes" id="UP000199144">
    <property type="component" value="Unassembled WGS sequence"/>
</dbReference>
<dbReference type="RefSeq" id="WP_093090730.1">
    <property type="nucleotide sequence ID" value="NZ_FOTQ01000001.1"/>
</dbReference>
<accession>A0A1I4IHB1</accession>
<reference evidence="3 4" key="1">
    <citation type="submission" date="2016-10" db="EMBL/GenBank/DDBJ databases">
        <authorList>
            <person name="de Groot N.N."/>
        </authorList>
    </citation>
    <scope>NUCLEOTIDE SEQUENCE [LARGE SCALE GENOMIC DNA]</scope>
    <source>
        <strain evidence="3 4">DSM 15283</strain>
    </source>
</reference>
<dbReference type="EMBL" id="FOTQ01000001">
    <property type="protein sequence ID" value="SFL53752.1"/>
    <property type="molecule type" value="Genomic_DNA"/>
</dbReference>
<evidence type="ECO:0000313" key="3">
    <source>
        <dbReference type="EMBL" id="SFL53752.1"/>
    </source>
</evidence>
<keyword evidence="2" id="KW-0812">Transmembrane</keyword>
<gene>
    <name evidence="3" type="ORF">SAMN04488042_101608</name>
</gene>
<sequence>MKRFLLRFRANENGAISVEWVVLTAAMVGFLLAIMSTLGESAKQSARDTGSFINDRASY</sequence>
<feature type="transmembrane region" description="Helical" evidence="2">
    <location>
        <begin position="20"/>
        <end position="38"/>
    </location>
</feature>
<feature type="compositionally biased region" description="Polar residues" evidence="1">
    <location>
        <begin position="40"/>
        <end position="52"/>
    </location>
</feature>
<organism evidence="3 4">
    <name type="scientific">Shimia aestuarii</name>
    <dbReference type="NCBI Taxonomy" id="254406"/>
    <lineage>
        <taxon>Bacteria</taxon>
        <taxon>Pseudomonadati</taxon>
        <taxon>Pseudomonadota</taxon>
        <taxon>Alphaproteobacteria</taxon>
        <taxon>Rhodobacterales</taxon>
        <taxon>Roseobacteraceae</taxon>
    </lineage>
</organism>